<accession>A0A3N0AA26</accession>
<dbReference type="InterPro" id="IPR010921">
    <property type="entry name" value="Trp_repressor/repl_initiator"/>
</dbReference>
<dbReference type="Proteomes" id="UP000309454">
    <property type="component" value="Unassembled WGS sequence"/>
</dbReference>
<name>A0A3N0AA26_9ACTN</name>
<proteinExistence type="predicted"/>
<dbReference type="EMBL" id="SSTM01000005">
    <property type="protein sequence ID" value="TJW09926.1"/>
    <property type="molecule type" value="Genomic_DNA"/>
</dbReference>
<dbReference type="PANTHER" id="PTHR40080:SF1">
    <property type="entry name" value="TRPR-LIKE PROTEIN YERC_YECD"/>
    <property type="match status" value="1"/>
</dbReference>
<evidence type="ECO:0000313" key="2">
    <source>
        <dbReference type="EMBL" id="TJW09926.1"/>
    </source>
</evidence>
<dbReference type="Proteomes" id="UP000530850">
    <property type="component" value="Unassembled WGS sequence"/>
</dbReference>
<dbReference type="PANTHER" id="PTHR40080">
    <property type="entry name" value="LMO1763 PROTEIN"/>
    <property type="match status" value="1"/>
</dbReference>
<dbReference type="RefSeq" id="WP_123185674.1">
    <property type="nucleotide sequence ID" value="NZ_CANSLK010000049.1"/>
</dbReference>
<evidence type="ECO:0000313" key="3">
    <source>
        <dbReference type="Proteomes" id="UP000309454"/>
    </source>
</evidence>
<comment type="caution">
    <text evidence="1">The sequence shown here is derived from an EMBL/GenBank/DDBJ whole genome shotgun (WGS) entry which is preliminary data.</text>
</comment>
<keyword evidence="3" id="KW-1185">Reference proteome</keyword>
<dbReference type="AlphaFoldDB" id="A0A3N0AA26"/>
<sequence>MAEKQPDIRTAEVDDLLKVLATLQDEDAIFALLEDLFTIREIRETSQRLAVARLLSTGKPYTAIEQATGASATTIARVSKCLSYGAGGYAKALEVLGEE</sequence>
<dbReference type="NCBIfam" id="TIGR02531">
    <property type="entry name" value="yecD_yerC"/>
    <property type="match status" value="1"/>
</dbReference>
<dbReference type="SUPFAM" id="SSF48295">
    <property type="entry name" value="TrpR-like"/>
    <property type="match status" value="1"/>
</dbReference>
<gene>
    <name evidence="2" type="ORF">E5982_07545</name>
    <name evidence="1" type="ORF">FHR31_001569</name>
</gene>
<dbReference type="PIRSF" id="PIRSF012508">
    <property type="entry name" value="YerC"/>
    <property type="match status" value="1"/>
</dbReference>
<dbReference type="GO" id="GO:0043565">
    <property type="term" value="F:sequence-specific DNA binding"/>
    <property type="evidence" value="ECO:0007669"/>
    <property type="project" value="InterPro"/>
</dbReference>
<dbReference type="Gene3D" id="1.10.1270.10">
    <property type="entry name" value="TrpR-like"/>
    <property type="match status" value="1"/>
</dbReference>
<dbReference type="InterPro" id="IPR038116">
    <property type="entry name" value="TrpR-like_sf"/>
</dbReference>
<organism evidence="1 4">
    <name type="scientific">Parvibacter caecicola</name>
    <dbReference type="NCBI Taxonomy" id="747645"/>
    <lineage>
        <taxon>Bacteria</taxon>
        <taxon>Bacillati</taxon>
        <taxon>Actinomycetota</taxon>
        <taxon>Coriobacteriia</taxon>
        <taxon>Coriobacteriales</taxon>
        <taxon>Coriobacteriaceae</taxon>
        <taxon>Parvibacter</taxon>
    </lineage>
</organism>
<dbReference type="OrthoDB" id="2621539at2"/>
<protein>
    <submittedName>
        <fullName evidence="2">TrpR YerC/YecD</fullName>
    </submittedName>
    <submittedName>
        <fullName evidence="1">TrpR-related protein YerC/YecD</fullName>
    </submittedName>
</protein>
<reference evidence="2 3" key="1">
    <citation type="submission" date="2019-04" db="EMBL/GenBank/DDBJ databases">
        <title>Microbes associate with the intestines of laboratory mice.</title>
        <authorList>
            <person name="Navarre W."/>
            <person name="Wong E."/>
            <person name="Huang K.C."/>
            <person name="Tropini C."/>
            <person name="Ng K."/>
            <person name="Yu B."/>
        </authorList>
    </citation>
    <scope>NUCLEOTIDE SEQUENCE [LARGE SCALE GENOMIC DNA]</scope>
    <source>
        <strain evidence="2 3">NM48_B13</strain>
    </source>
</reference>
<dbReference type="InterPro" id="IPR013368">
    <property type="entry name" value="YecD_YerC"/>
</dbReference>
<dbReference type="InterPro" id="IPR000831">
    <property type="entry name" value="Trp_repress"/>
</dbReference>
<dbReference type="Pfam" id="PF01371">
    <property type="entry name" value="Trp_repressor"/>
    <property type="match status" value="1"/>
</dbReference>
<evidence type="ECO:0000313" key="1">
    <source>
        <dbReference type="EMBL" id="MBB3171743.1"/>
    </source>
</evidence>
<reference evidence="1 4" key="2">
    <citation type="submission" date="2020-08" db="EMBL/GenBank/DDBJ databases">
        <title>Sequencing the genomes of 1000 actinobacteria strains.</title>
        <authorList>
            <person name="Klenk H.-P."/>
        </authorList>
    </citation>
    <scope>NUCLEOTIDE SEQUENCE [LARGE SCALE GENOMIC DNA]</scope>
    <source>
        <strain evidence="1 4">DSM 22242</strain>
    </source>
</reference>
<dbReference type="GO" id="GO:0003700">
    <property type="term" value="F:DNA-binding transcription factor activity"/>
    <property type="evidence" value="ECO:0007669"/>
    <property type="project" value="InterPro"/>
</dbReference>
<dbReference type="GeneID" id="93356979"/>
<dbReference type="EMBL" id="JACHYA010000005">
    <property type="protein sequence ID" value="MBB3171743.1"/>
    <property type="molecule type" value="Genomic_DNA"/>
</dbReference>
<evidence type="ECO:0000313" key="4">
    <source>
        <dbReference type="Proteomes" id="UP000530850"/>
    </source>
</evidence>